<comment type="caution">
    <text evidence="3">The sequence shown here is derived from an EMBL/GenBank/DDBJ whole genome shotgun (WGS) entry which is preliminary data.</text>
</comment>
<accession>A0A443Q7H4</accession>
<feature type="non-terminal residue" evidence="3">
    <location>
        <position position="79"/>
    </location>
</feature>
<evidence type="ECO:0000313" key="3">
    <source>
        <dbReference type="EMBL" id="RWR98986.1"/>
    </source>
</evidence>
<protein>
    <submittedName>
        <fullName evidence="3">Down syndrome cell adhesion molecule-like protein 1</fullName>
    </submittedName>
</protein>
<organism evidence="3 4">
    <name type="scientific">Leptotrombidium deliense</name>
    <dbReference type="NCBI Taxonomy" id="299467"/>
    <lineage>
        <taxon>Eukaryota</taxon>
        <taxon>Metazoa</taxon>
        <taxon>Ecdysozoa</taxon>
        <taxon>Arthropoda</taxon>
        <taxon>Chelicerata</taxon>
        <taxon>Arachnida</taxon>
        <taxon>Acari</taxon>
        <taxon>Acariformes</taxon>
        <taxon>Trombidiformes</taxon>
        <taxon>Prostigmata</taxon>
        <taxon>Anystina</taxon>
        <taxon>Parasitengona</taxon>
        <taxon>Trombiculoidea</taxon>
        <taxon>Trombiculidae</taxon>
        <taxon>Leptotrombidium</taxon>
    </lineage>
</organism>
<dbReference type="InterPro" id="IPR036179">
    <property type="entry name" value="Ig-like_dom_sf"/>
</dbReference>
<dbReference type="OrthoDB" id="6513259at2759"/>
<evidence type="ECO:0000313" key="4">
    <source>
        <dbReference type="Proteomes" id="UP000288716"/>
    </source>
</evidence>
<sequence>MSTCSIFEGTGPFYFHWVKNGVPLNMQSSTHKIETSSLVSTLTFEKISREDAGNYSCTVNNAYGEDSKSFVLTVKCQTK</sequence>
<dbReference type="InterPro" id="IPR013098">
    <property type="entry name" value="Ig_I-set"/>
</dbReference>
<gene>
    <name evidence="3" type="ORF">B4U80_01172</name>
</gene>
<feature type="domain" description="Ig-like" evidence="2">
    <location>
        <begin position="1"/>
        <end position="73"/>
    </location>
</feature>
<dbReference type="SUPFAM" id="SSF48726">
    <property type="entry name" value="Immunoglobulin"/>
    <property type="match status" value="1"/>
</dbReference>
<dbReference type="InterPro" id="IPR007110">
    <property type="entry name" value="Ig-like_dom"/>
</dbReference>
<dbReference type="AlphaFoldDB" id="A0A443Q7H4"/>
<proteinExistence type="predicted"/>
<dbReference type="VEuPathDB" id="VectorBase:LDEU014652"/>
<dbReference type="Pfam" id="PF07679">
    <property type="entry name" value="I-set"/>
    <property type="match status" value="1"/>
</dbReference>
<dbReference type="EMBL" id="NCKV01066071">
    <property type="protein sequence ID" value="RWR98986.1"/>
    <property type="molecule type" value="Genomic_DNA"/>
</dbReference>
<dbReference type="PROSITE" id="PS50835">
    <property type="entry name" value="IG_LIKE"/>
    <property type="match status" value="1"/>
</dbReference>
<dbReference type="Gene3D" id="2.60.40.10">
    <property type="entry name" value="Immunoglobulins"/>
    <property type="match status" value="1"/>
</dbReference>
<keyword evidence="1" id="KW-0393">Immunoglobulin domain</keyword>
<dbReference type="STRING" id="299467.A0A443Q7H4"/>
<dbReference type="FunFam" id="2.60.40.10:FF:000107">
    <property type="entry name" value="Myosin, light chain kinase a"/>
    <property type="match status" value="1"/>
</dbReference>
<name>A0A443Q7H4_9ACAR</name>
<evidence type="ECO:0000256" key="1">
    <source>
        <dbReference type="ARBA" id="ARBA00023319"/>
    </source>
</evidence>
<dbReference type="Proteomes" id="UP000288716">
    <property type="component" value="Unassembled WGS sequence"/>
</dbReference>
<reference evidence="3 4" key="1">
    <citation type="journal article" date="2018" name="Gigascience">
        <title>Genomes of trombidid mites reveal novel predicted allergens and laterally-transferred genes associated with secondary metabolism.</title>
        <authorList>
            <person name="Dong X."/>
            <person name="Chaisiri K."/>
            <person name="Xia D."/>
            <person name="Armstrong S.D."/>
            <person name="Fang Y."/>
            <person name="Donnelly M.J."/>
            <person name="Kadowaki T."/>
            <person name="McGarry J.W."/>
            <person name="Darby A.C."/>
            <person name="Makepeace B.L."/>
        </authorList>
    </citation>
    <scope>NUCLEOTIDE SEQUENCE [LARGE SCALE GENOMIC DNA]</scope>
    <source>
        <strain evidence="3">UoL-UT</strain>
    </source>
</reference>
<keyword evidence="4" id="KW-1185">Reference proteome</keyword>
<evidence type="ECO:0000259" key="2">
    <source>
        <dbReference type="PROSITE" id="PS50835"/>
    </source>
</evidence>
<dbReference type="InterPro" id="IPR013783">
    <property type="entry name" value="Ig-like_fold"/>
</dbReference>
<dbReference type="CDD" id="cd00096">
    <property type="entry name" value="Ig"/>
    <property type="match status" value="1"/>
</dbReference>